<dbReference type="Proteomes" id="UP000430692">
    <property type="component" value="Unassembled WGS sequence"/>
</dbReference>
<dbReference type="AlphaFoldDB" id="A0A6I4VYK6"/>
<comment type="caution">
    <text evidence="1">The sequence shown here is derived from an EMBL/GenBank/DDBJ whole genome shotgun (WGS) entry which is preliminary data.</text>
</comment>
<proteinExistence type="predicted"/>
<reference evidence="1 2" key="1">
    <citation type="submission" date="2019-12" db="EMBL/GenBank/DDBJ databases">
        <title>Whole-genome analyses of novel actinobacteria.</title>
        <authorList>
            <person name="Sahin N."/>
            <person name="Saygin H."/>
        </authorList>
    </citation>
    <scope>NUCLEOTIDE SEQUENCE [LARGE SCALE GENOMIC DNA]</scope>
    <source>
        <strain evidence="1 2">KC615</strain>
    </source>
</reference>
<organism evidence="1 2">
    <name type="scientific">Shimazuella alba</name>
    <dbReference type="NCBI Taxonomy" id="2690964"/>
    <lineage>
        <taxon>Bacteria</taxon>
        <taxon>Bacillati</taxon>
        <taxon>Bacillota</taxon>
        <taxon>Bacilli</taxon>
        <taxon>Bacillales</taxon>
        <taxon>Thermoactinomycetaceae</taxon>
        <taxon>Shimazuella</taxon>
    </lineage>
</organism>
<name>A0A6I4VYK6_9BACL</name>
<dbReference type="EMBL" id="WUUL01000003">
    <property type="protein sequence ID" value="MXQ53152.1"/>
    <property type="molecule type" value="Genomic_DNA"/>
</dbReference>
<gene>
    <name evidence="1" type="ORF">GSM42_05270</name>
</gene>
<evidence type="ECO:0000313" key="2">
    <source>
        <dbReference type="Proteomes" id="UP000430692"/>
    </source>
</evidence>
<dbReference type="RefSeq" id="WP_160800517.1">
    <property type="nucleotide sequence ID" value="NZ_WUUL01000003.1"/>
</dbReference>
<keyword evidence="2" id="KW-1185">Reference proteome</keyword>
<protein>
    <submittedName>
        <fullName evidence="1">Uncharacterized protein</fullName>
    </submittedName>
</protein>
<evidence type="ECO:0000313" key="1">
    <source>
        <dbReference type="EMBL" id="MXQ53152.1"/>
    </source>
</evidence>
<accession>A0A6I4VYK6</accession>
<sequence>MVSILRKGDTIKLKDGRHGVVFYFNRRIKHYQFICRDDYHELVRFEEVKVGGPSHDIRNWVHEP</sequence>